<accession>A0ABV3WVD6</accession>
<proteinExistence type="predicted"/>
<evidence type="ECO:0000313" key="1">
    <source>
        <dbReference type="EMBL" id="MEX4008024.1"/>
    </source>
</evidence>
<name>A0ABV3WVD6_9HYPH</name>
<dbReference type="Gene3D" id="3.40.50.300">
    <property type="entry name" value="P-loop containing nucleotide triphosphate hydrolases"/>
    <property type="match status" value="1"/>
</dbReference>
<dbReference type="RefSeq" id="WP_368803088.1">
    <property type="nucleotide sequence ID" value="NZ_JAZHFV010000003.1"/>
</dbReference>
<organism evidence="1 2">
    <name type="scientific">Neoaquamicrobium sediminum</name>
    <dbReference type="NCBI Taxonomy" id="1849104"/>
    <lineage>
        <taxon>Bacteria</taxon>
        <taxon>Pseudomonadati</taxon>
        <taxon>Pseudomonadota</taxon>
        <taxon>Alphaproteobacteria</taxon>
        <taxon>Hyphomicrobiales</taxon>
        <taxon>Phyllobacteriaceae</taxon>
        <taxon>Neoaquamicrobium</taxon>
    </lineage>
</organism>
<gene>
    <name evidence="1" type="ORF">V1479_11960</name>
</gene>
<dbReference type="InterPro" id="IPR027417">
    <property type="entry name" value="P-loop_NTPase"/>
</dbReference>
<dbReference type="InterPro" id="IPR052922">
    <property type="entry name" value="Cytidylate_Kinase-2"/>
</dbReference>
<evidence type="ECO:0000313" key="2">
    <source>
        <dbReference type="Proteomes" id="UP001559025"/>
    </source>
</evidence>
<dbReference type="PANTHER" id="PTHR37816:SF2">
    <property type="entry name" value="DNA TOPOLOGY MODULATION PROTEIN FLAR-RELATED PROTEIN"/>
    <property type="match status" value="1"/>
</dbReference>
<dbReference type="PANTHER" id="PTHR37816">
    <property type="entry name" value="YALI0E33011P"/>
    <property type="match status" value="1"/>
</dbReference>
<dbReference type="Proteomes" id="UP001559025">
    <property type="component" value="Unassembled WGS sequence"/>
</dbReference>
<keyword evidence="2" id="KW-1185">Reference proteome</keyword>
<sequence length="185" mass="21104">MNLVDWRDAPLSDAKRVLVIGCSGAGKSTFSAALAQALGLPHIPMDRDFFWLPGWKLRDRAAIRRMMAEAAAGERWIMDGNSAGTLDIRLPRTDLVVWFRLSRWLCLSRVVRRWWRHAGTVRPGMAAGCPEKIDLEFLRYIWNFEKNETPEITGQIEMHRPDVPVVVLRHYADADALLARLKTPV</sequence>
<comment type="caution">
    <text evidence="1">The sequence shown here is derived from an EMBL/GenBank/DDBJ whole genome shotgun (WGS) entry which is preliminary data.</text>
</comment>
<dbReference type="EMBL" id="JAZHFV010000003">
    <property type="protein sequence ID" value="MEX4008024.1"/>
    <property type="molecule type" value="Genomic_DNA"/>
</dbReference>
<dbReference type="SUPFAM" id="SSF52540">
    <property type="entry name" value="P-loop containing nucleoside triphosphate hydrolases"/>
    <property type="match status" value="1"/>
</dbReference>
<protein>
    <submittedName>
        <fullName evidence="1">AAA family ATPase</fullName>
    </submittedName>
</protein>
<reference evidence="1 2" key="1">
    <citation type="submission" date="2024-01" db="EMBL/GenBank/DDBJ databases">
        <title>New evidence supports the origin of RcGTA from prophage.</title>
        <authorList>
            <person name="Xu Y."/>
            <person name="Liu B."/>
            <person name="Chen F."/>
        </authorList>
    </citation>
    <scope>NUCLEOTIDE SEQUENCE [LARGE SCALE GENOMIC DNA]</scope>
    <source>
        <strain evidence="1 2">CBW1107-2</strain>
    </source>
</reference>